<evidence type="ECO:0000259" key="3">
    <source>
        <dbReference type="Pfam" id="PF10145"/>
    </source>
</evidence>
<evidence type="ECO:0000256" key="1">
    <source>
        <dbReference type="SAM" id="Phobius"/>
    </source>
</evidence>
<comment type="caution">
    <text evidence="4">The sequence shown here is derived from an EMBL/GenBank/DDBJ whole genome shotgun (WGS) entry which is preliminary data.</text>
</comment>
<dbReference type="EMBL" id="LAZR01007303">
    <property type="protein sequence ID" value="KKM86121.1"/>
    <property type="molecule type" value="Genomic_DNA"/>
</dbReference>
<protein>
    <recommendedName>
        <fullName evidence="5">Phage tail tape measure protein domain-containing protein</fullName>
    </recommendedName>
</protein>
<dbReference type="InterPro" id="IPR010090">
    <property type="entry name" value="Phage_tape_meas"/>
</dbReference>
<reference evidence="4" key="1">
    <citation type="journal article" date="2015" name="Nature">
        <title>Complex archaea that bridge the gap between prokaryotes and eukaryotes.</title>
        <authorList>
            <person name="Spang A."/>
            <person name="Saw J.H."/>
            <person name="Jorgensen S.L."/>
            <person name="Zaremba-Niedzwiedzka K."/>
            <person name="Martijn J."/>
            <person name="Lind A.E."/>
            <person name="van Eijk R."/>
            <person name="Schleper C."/>
            <person name="Guy L."/>
            <person name="Ettema T.J."/>
        </authorList>
    </citation>
    <scope>NUCLEOTIDE SEQUENCE</scope>
</reference>
<feature type="transmembrane region" description="Helical" evidence="1">
    <location>
        <begin position="485"/>
        <end position="510"/>
    </location>
</feature>
<feature type="domain" description="Phage tail tape measure protein" evidence="3">
    <location>
        <begin position="121"/>
        <end position="309"/>
    </location>
</feature>
<accession>A0A0F9LFY0</accession>
<evidence type="ECO:0008006" key="5">
    <source>
        <dbReference type="Google" id="ProtNLM"/>
    </source>
</evidence>
<organism evidence="4">
    <name type="scientific">marine sediment metagenome</name>
    <dbReference type="NCBI Taxonomy" id="412755"/>
    <lineage>
        <taxon>unclassified sequences</taxon>
        <taxon>metagenomes</taxon>
        <taxon>ecological metagenomes</taxon>
    </lineage>
</organism>
<proteinExistence type="predicted"/>
<name>A0A0F9LFY0_9ZZZZ</name>
<gene>
    <name evidence="4" type="ORF">LCGC14_1282180</name>
</gene>
<feature type="transmembrane region" description="Helical" evidence="1">
    <location>
        <begin position="559"/>
        <end position="581"/>
    </location>
</feature>
<keyword evidence="1" id="KW-1133">Transmembrane helix</keyword>
<evidence type="ECO:0000259" key="2">
    <source>
        <dbReference type="Pfam" id="PF09718"/>
    </source>
</evidence>
<feature type="transmembrane region" description="Helical" evidence="1">
    <location>
        <begin position="390"/>
        <end position="411"/>
    </location>
</feature>
<keyword evidence="1" id="KW-0812">Transmembrane</keyword>
<keyword evidence="1" id="KW-0472">Membrane</keyword>
<feature type="transmembrane region" description="Helical" evidence="1">
    <location>
        <begin position="432"/>
        <end position="465"/>
    </location>
</feature>
<dbReference type="AlphaFoldDB" id="A0A0F9LFY0"/>
<feature type="domain" description="Bacteriophage tail tape measure C-terminal" evidence="2">
    <location>
        <begin position="800"/>
        <end position="867"/>
    </location>
</feature>
<evidence type="ECO:0000313" key="4">
    <source>
        <dbReference type="EMBL" id="KKM86121.1"/>
    </source>
</evidence>
<sequence>MPNRDIIFTLKFRNQAGQVIRKFGAQLKGLGDKGKVAARGLDKLALKFRKLGDSVTKAGRRIKTAGASIREAGTNIAFSIGVPIAAAVAISIKAFADFDLALAGVQKTVQGTPEQLAGLEQEFIKLSNAVPIAATQLANIAQTAGQLGIAIPDIAAFTETIAKVGVATKLSTEQAAFALARLSNIMQIPTSQVNNLASSLIALGNNFEANETEILNLATRLAKAGKVVNLTAGEVLGLSTALAAVGVRAQAGGTAVSKALVAMSKAVELGGEKVAQFAETAGLSVAEFSRLFREDAASAFEKFIVGLGKTIKSGKGVFTVMEDLGLQASRTQRAIIGLALASGKLKQALDLGNKAFIENTALNREAEIFFAALSSQMVILRNRFKNAAAILGKSFGPVIVEIIETLGAFALKLQDFAKRMEDLPIATKRWIVVLLGALIALGPLLIGLGSFVLIIGATVAAFGPFLKGMGFLITFVKNAALAMRALTLAMLTNPFVFAAVAVAALVALFIKFKDSVVKIGGTTQSVMDFTIGLFEALRQKIGEVIAGELKVLQKVWTKIANAAIIAFNFLTPIFANVFNFLRGIAITTFDAMGSISKAVVNAMIKGIQLASLAYRTTFRIITILVSNAFGIISEKMEGLTDVVVGLAEPFIDVFHNIGGFIKDQFELITGTVGKFFGVVQEGLEDLAGRAKGKAVAGLEQLKIGIVNMAKAADDTKLLKGIPDAIQAGVEEAQKILASDPFGAVLELAAEFGGKRFAARLEALIDKEKPVSKGLGKDLEDAGDLLDDKGPELGASFGAAFKKGFNNALREFAKEAGDIAQLSQDAFKNAFDNIETALLDFVETGKFNFRDLAQSIMREFNKIAIKSILGDLALKMQGEDIAPGGFLSGVGKLFGSGSEEGALGVAGEAVGGASEAASTAAMTAGFTTLGATNTAGFTTLGTTTATGFASLATANASGFAGIAAAIAASAAASSTTDALGEVAGTLSAVGSEGGISQLLPKKKFPAGIFANAKRFAQGGVTSGRDTIPAMLSPNEAVIPLSRNRAIPIEGNTGNTIVNINVQATDVESFRRSESQTLARFGSKMVIARRRTQ</sequence>
<dbReference type="InterPro" id="IPR006431">
    <property type="entry name" value="Phage_tape_meas_C"/>
</dbReference>
<dbReference type="Pfam" id="PF09718">
    <property type="entry name" value="Tape_meas_lam_C"/>
    <property type="match status" value="1"/>
</dbReference>
<dbReference type="Pfam" id="PF10145">
    <property type="entry name" value="PhageMin_Tail"/>
    <property type="match status" value="1"/>
</dbReference>
<dbReference type="NCBIfam" id="TIGR01760">
    <property type="entry name" value="tape_meas_TP901"/>
    <property type="match status" value="1"/>
</dbReference>